<dbReference type="Gene3D" id="3.30.110.170">
    <property type="entry name" value="Protein of unknown function (DUF541), domain 1"/>
    <property type="match status" value="1"/>
</dbReference>
<dbReference type="EMBL" id="UGVL01000001">
    <property type="protein sequence ID" value="SUE34362.1"/>
    <property type="molecule type" value="Genomic_DNA"/>
</dbReference>
<feature type="chain" id="PRO_5016995372" evidence="1">
    <location>
        <begin position="20"/>
        <end position="227"/>
    </location>
</feature>
<dbReference type="AlphaFoldDB" id="A0A379MUQ1"/>
<evidence type="ECO:0000256" key="1">
    <source>
        <dbReference type="SAM" id="SignalP"/>
    </source>
</evidence>
<dbReference type="STRING" id="880526.GCA_000427365_02234"/>
<sequence length="227" mass="24455">MKKILFVASALLIAGAATAQNPDMKMNRNYVEINSSADTLVAPNKFRISITISEAPSKGKTTIADLEKSLATALKASGVDIKKQLVITGQSNTDGKRKDIYQYKNYLLTLTEPTMVETVFDELQANGIANASLTQSTRSDLKELQAQVRVKAMKNAQQTAGELAAAVGQKIGKAIVIEAYSSAPEAVAMRNVFAAKSGNALQADSMPDLNFNDVRVNQNVTVRFVLE</sequence>
<keyword evidence="3" id="KW-1185">Reference proteome</keyword>
<dbReference type="RefSeq" id="WP_027291763.1">
    <property type="nucleotide sequence ID" value="NZ_CANTWR010000001.1"/>
</dbReference>
<gene>
    <name evidence="2" type="ORF">NCTC11190_01585</name>
</gene>
<evidence type="ECO:0000313" key="3">
    <source>
        <dbReference type="Proteomes" id="UP000255233"/>
    </source>
</evidence>
<accession>A0A379MUQ1</accession>
<dbReference type="Proteomes" id="UP000255233">
    <property type="component" value="Unassembled WGS sequence"/>
</dbReference>
<keyword evidence="1" id="KW-0732">Signal</keyword>
<feature type="signal peptide" evidence="1">
    <location>
        <begin position="1"/>
        <end position="19"/>
    </location>
</feature>
<dbReference type="Pfam" id="PF04402">
    <property type="entry name" value="SIMPL"/>
    <property type="match status" value="1"/>
</dbReference>
<evidence type="ECO:0000313" key="2">
    <source>
        <dbReference type="EMBL" id="SUE34362.1"/>
    </source>
</evidence>
<dbReference type="OrthoDB" id="1118849at2"/>
<name>A0A379MUQ1_9BACT</name>
<dbReference type="InterPro" id="IPR007497">
    <property type="entry name" value="SIMPL/DUF541"/>
</dbReference>
<proteinExistence type="predicted"/>
<reference evidence="2 3" key="1">
    <citation type="submission" date="2018-06" db="EMBL/GenBank/DDBJ databases">
        <authorList>
            <consortium name="Pathogen Informatics"/>
            <person name="Doyle S."/>
        </authorList>
    </citation>
    <scope>NUCLEOTIDE SEQUENCE [LARGE SCALE GENOMIC DNA]</scope>
    <source>
        <strain evidence="2 3">NCTC11190</strain>
    </source>
</reference>
<protein>
    <submittedName>
        <fullName evidence="2">Protein of uncharacterized function (DUF541)</fullName>
    </submittedName>
</protein>
<organism evidence="2 3">
    <name type="scientific">Rikenella microfusus</name>
    <dbReference type="NCBI Taxonomy" id="28139"/>
    <lineage>
        <taxon>Bacteria</taxon>
        <taxon>Pseudomonadati</taxon>
        <taxon>Bacteroidota</taxon>
        <taxon>Bacteroidia</taxon>
        <taxon>Bacteroidales</taxon>
        <taxon>Rikenellaceae</taxon>
        <taxon>Rikenella</taxon>
    </lineage>
</organism>